<dbReference type="Gene3D" id="3.30.70.1070">
    <property type="entry name" value="Sporulation related repeat"/>
    <property type="match status" value="1"/>
</dbReference>
<reference evidence="4" key="1">
    <citation type="submission" date="2020-02" db="EMBL/GenBank/DDBJ databases">
        <authorList>
            <person name="Meier V. D."/>
        </authorList>
    </citation>
    <scope>NUCLEOTIDE SEQUENCE</scope>
    <source>
        <strain evidence="4">AVDCRST_MAG39</strain>
    </source>
</reference>
<dbReference type="EMBL" id="CADCVW010000016">
    <property type="protein sequence ID" value="CAA9485191.1"/>
    <property type="molecule type" value="Genomic_DNA"/>
</dbReference>
<proteinExistence type="predicted"/>
<organism evidence="4">
    <name type="scientific">uncultured Sphingomonadaceae bacterium</name>
    <dbReference type="NCBI Taxonomy" id="169976"/>
    <lineage>
        <taxon>Bacteria</taxon>
        <taxon>Pseudomonadati</taxon>
        <taxon>Pseudomonadota</taxon>
        <taxon>Alphaproteobacteria</taxon>
        <taxon>Sphingomonadales</taxon>
        <taxon>Sphingomonadaceae</taxon>
        <taxon>environmental samples</taxon>
    </lineage>
</organism>
<name>A0A6J4RYP3_9SPHN</name>
<dbReference type="InterPro" id="IPR007730">
    <property type="entry name" value="SPOR-like_dom"/>
</dbReference>
<feature type="transmembrane region" description="Helical" evidence="2">
    <location>
        <begin position="39"/>
        <end position="61"/>
    </location>
</feature>
<keyword evidence="2" id="KW-0812">Transmembrane</keyword>
<dbReference type="AlphaFoldDB" id="A0A6J4RYP3"/>
<protein>
    <recommendedName>
        <fullName evidence="3">SPOR domain-containing protein</fullName>
    </recommendedName>
</protein>
<feature type="region of interest" description="Disordered" evidence="1">
    <location>
        <begin position="1"/>
        <end position="20"/>
    </location>
</feature>
<keyword evidence="2" id="KW-0472">Membrane</keyword>
<dbReference type="GO" id="GO:0042834">
    <property type="term" value="F:peptidoglycan binding"/>
    <property type="evidence" value="ECO:0007669"/>
    <property type="project" value="InterPro"/>
</dbReference>
<sequence>MVDTRRVGPRAIRGGGGERPSWLAAAEAPADDAPGRNRLLGALFAALLLLAAAVGLGWWLSSRSDDDGGGRLIAAPAAPYRVPAPEAGGMAIEGRGDTAYPASEGADPCGRIDLAAVPEEPVAAHPAPEQAPPAPAGDAPPVPTPAPAAPGAVQLGAFPSEAAANRAWESLSGRFAALAPLAKEVQPYRDGDRTLYRLRADAGSGEAARALCASLRVAGERCAPPGH</sequence>
<evidence type="ECO:0000256" key="1">
    <source>
        <dbReference type="SAM" id="MobiDB-lite"/>
    </source>
</evidence>
<keyword evidence="2" id="KW-1133">Transmembrane helix</keyword>
<feature type="region of interest" description="Disordered" evidence="1">
    <location>
        <begin position="121"/>
        <end position="145"/>
    </location>
</feature>
<dbReference type="InterPro" id="IPR036680">
    <property type="entry name" value="SPOR-like_sf"/>
</dbReference>
<gene>
    <name evidence="4" type="ORF">AVDCRST_MAG39-280</name>
</gene>
<dbReference type="Pfam" id="PF05036">
    <property type="entry name" value="SPOR"/>
    <property type="match status" value="1"/>
</dbReference>
<evidence type="ECO:0000259" key="3">
    <source>
        <dbReference type="PROSITE" id="PS51724"/>
    </source>
</evidence>
<feature type="domain" description="SPOR" evidence="3">
    <location>
        <begin position="145"/>
        <end position="227"/>
    </location>
</feature>
<accession>A0A6J4RYP3</accession>
<feature type="compositionally biased region" description="Pro residues" evidence="1">
    <location>
        <begin position="129"/>
        <end position="145"/>
    </location>
</feature>
<dbReference type="PROSITE" id="PS51724">
    <property type="entry name" value="SPOR"/>
    <property type="match status" value="1"/>
</dbReference>
<evidence type="ECO:0000256" key="2">
    <source>
        <dbReference type="SAM" id="Phobius"/>
    </source>
</evidence>
<evidence type="ECO:0000313" key="4">
    <source>
        <dbReference type="EMBL" id="CAA9485191.1"/>
    </source>
</evidence>